<feature type="region of interest" description="Disordered" evidence="1">
    <location>
        <begin position="28"/>
        <end position="64"/>
    </location>
</feature>
<dbReference type="Proteomes" id="UP000524450">
    <property type="component" value="Unassembled WGS sequence"/>
</dbReference>
<evidence type="ECO:0000313" key="3">
    <source>
        <dbReference type="Proteomes" id="UP000524450"/>
    </source>
</evidence>
<name>A0A840FLG9_9BURK</name>
<comment type="caution">
    <text evidence="2">The sequence shown here is derived from an EMBL/GenBank/DDBJ whole genome shotgun (WGS) entry which is preliminary data.</text>
</comment>
<proteinExistence type="predicted"/>
<feature type="compositionally biased region" description="Basic and acidic residues" evidence="1">
    <location>
        <begin position="45"/>
        <end position="56"/>
    </location>
</feature>
<evidence type="ECO:0000313" key="2">
    <source>
        <dbReference type="EMBL" id="MBB4221264.1"/>
    </source>
</evidence>
<dbReference type="EMBL" id="JACIFZ010000002">
    <property type="protein sequence ID" value="MBB4221264.1"/>
    <property type="molecule type" value="Genomic_DNA"/>
</dbReference>
<protein>
    <submittedName>
        <fullName evidence="2">Uncharacterized protein</fullName>
    </submittedName>
</protein>
<sequence>MQKAVLVKIAAPGDCGKKRFDRIQKKVSIAARTRQSRPCAVHSARAGEKKDAERSARKERRRVS</sequence>
<dbReference type="RefSeq" id="WP_184637365.1">
    <property type="nucleotide sequence ID" value="NZ_JACIFZ010000002.1"/>
</dbReference>
<accession>A0A840FLG9</accession>
<dbReference type="AlphaFoldDB" id="A0A840FLG9"/>
<organism evidence="2 3">
    <name type="scientific">Variovorax guangxiensis</name>
    <dbReference type="NCBI Taxonomy" id="1775474"/>
    <lineage>
        <taxon>Bacteria</taxon>
        <taxon>Pseudomonadati</taxon>
        <taxon>Pseudomonadota</taxon>
        <taxon>Betaproteobacteria</taxon>
        <taxon>Burkholderiales</taxon>
        <taxon>Comamonadaceae</taxon>
        <taxon>Variovorax</taxon>
    </lineage>
</organism>
<reference evidence="2 3" key="1">
    <citation type="submission" date="2020-08" db="EMBL/GenBank/DDBJ databases">
        <title>Genomic Encyclopedia of Type Strains, Phase IV (KMG-V): Genome sequencing to study the core and pangenomes of soil and plant-associated prokaryotes.</title>
        <authorList>
            <person name="Whitman W."/>
        </authorList>
    </citation>
    <scope>NUCLEOTIDE SEQUENCE [LARGE SCALE GENOMIC DNA]</scope>
    <source>
        <strain evidence="2 3">34/80</strain>
    </source>
</reference>
<gene>
    <name evidence="2" type="ORF">GGD71_002024</name>
</gene>
<evidence type="ECO:0000256" key="1">
    <source>
        <dbReference type="SAM" id="MobiDB-lite"/>
    </source>
</evidence>